<keyword evidence="3 7" id="KW-0489">Methyltransferase</keyword>
<dbReference type="OrthoDB" id="9802090at2"/>
<dbReference type="CDD" id="cd02440">
    <property type="entry name" value="AdoMet_MTases"/>
    <property type="match status" value="1"/>
</dbReference>
<dbReference type="Proteomes" id="UP000004358">
    <property type="component" value="Unassembled WGS sequence"/>
</dbReference>
<evidence type="ECO:0000256" key="3">
    <source>
        <dbReference type="ARBA" id="ARBA00022603"/>
    </source>
</evidence>
<dbReference type="Pfam" id="PF02390">
    <property type="entry name" value="Methyltransf_4"/>
    <property type="match status" value="1"/>
</dbReference>
<feature type="binding site" evidence="7">
    <location>
        <position position="123"/>
    </location>
    <ligand>
        <name>substrate</name>
    </ligand>
</feature>
<accession>A3ZZM3</accession>
<dbReference type="HOGENOM" id="CLU_050910_2_0_0"/>
<dbReference type="PANTHER" id="PTHR23417">
    <property type="entry name" value="3-DEOXY-D-MANNO-OCTULOSONIC-ACID TRANSFERASE/TRNA GUANINE-N 7 - -METHYLTRANSFERASE"/>
    <property type="match status" value="1"/>
</dbReference>
<evidence type="ECO:0000256" key="1">
    <source>
        <dbReference type="ARBA" id="ARBA00000142"/>
    </source>
</evidence>
<dbReference type="GO" id="GO:0043527">
    <property type="term" value="C:tRNA methyltransferase complex"/>
    <property type="evidence" value="ECO:0007669"/>
    <property type="project" value="TreeGrafter"/>
</dbReference>
<protein>
    <recommendedName>
        <fullName evidence="7">tRNA (guanine-N(7)-)-methyltransferase</fullName>
        <ecNumber evidence="7">2.1.1.33</ecNumber>
    </recommendedName>
    <alternativeName>
        <fullName evidence="7">tRNA (guanine(46)-N(7))-methyltransferase</fullName>
    </alternativeName>
    <alternativeName>
        <fullName evidence="7">tRNA(m7G46)-methyltransferase</fullName>
    </alternativeName>
</protein>
<dbReference type="STRING" id="314230.DSM3645_16370"/>
<dbReference type="RefSeq" id="WP_002651172.1">
    <property type="nucleotide sequence ID" value="NZ_CH672376.1"/>
</dbReference>
<feature type="binding site" evidence="7">
    <location>
        <position position="44"/>
    </location>
    <ligand>
        <name>S-adenosyl-L-methionine</name>
        <dbReference type="ChEBI" id="CHEBI:59789"/>
    </ligand>
</feature>
<dbReference type="InterPro" id="IPR003358">
    <property type="entry name" value="tRNA_(Gua-N-7)_MeTrfase_Trmb"/>
</dbReference>
<dbReference type="InterPro" id="IPR055361">
    <property type="entry name" value="tRNA_methyltr_TrmB_bact"/>
</dbReference>
<dbReference type="EMBL" id="AANZ01000025">
    <property type="protein sequence ID" value="EAQ78040.1"/>
    <property type="molecule type" value="Genomic_DNA"/>
</dbReference>
<comment type="caution">
    <text evidence="7">Lacks conserved residue(s) required for the propagation of feature annotation.</text>
</comment>
<dbReference type="AlphaFoldDB" id="A3ZZM3"/>
<evidence type="ECO:0000313" key="9">
    <source>
        <dbReference type="Proteomes" id="UP000004358"/>
    </source>
</evidence>
<dbReference type="PROSITE" id="PS51625">
    <property type="entry name" value="SAM_MT_TRMB"/>
    <property type="match status" value="1"/>
</dbReference>
<comment type="caution">
    <text evidence="8">The sequence shown here is derived from an EMBL/GenBank/DDBJ whole genome shotgun (WGS) entry which is preliminary data.</text>
</comment>
<feature type="binding site" evidence="7">
    <location>
        <position position="96"/>
    </location>
    <ligand>
        <name>S-adenosyl-L-methionine</name>
        <dbReference type="ChEBI" id="CHEBI:59789"/>
    </ligand>
</feature>
<proteinExistence type="inferred from homology"/>
<comment type="pathway">
    <text evidence="7">tRNA modification; N(7)-methylguanine-tRNA biosynthesis.</text>
</comment>
<dbReference type="NCBIfam" id="TIGR00091">
    <property type="entry name" value="tRNA (guanosine(46)-N7)-methyltransferase TrmB"/>
    <property type="match status" value="1"/>
</dbReference>
<dbReference type="InterPro" id="IPR029063">
    <property type="entry name" value="SAM-dependent_MTases_sf"/>
</dbReference>
<dbReference type="eggNOG" id="COG0220">
    <property type="taxonomic scope" value="Bacteria"/>
</dbReference>
<organism evidence="8 9">
    <name type="scientific">Blastopirellula marina DSM 3645</name>
    <dbReference type="NCBI Taxonomy" id="314230"/>
    <lineage>
        <taxon>Bacteria</taxon>
        <taxon>Pseudomonadati</taxon>
        <taxon>Planctomycetota</taxon>
        <taxon>Planctomycetia</taxon>
        <taxon>Pirellulales</taxon>
        <taxon>Pirellulaceae</taxon>
        <taxon>Blastopirellula</taxon>
    </lineage>
</organism>
<reference evidence="8 9" key="1">
    <citation type="submission" date="2006-02" db="EMBL/GenBank/DDBJ databases">
        <authorList>
            <person name="Amann R."/>
            <person name="Ferriera S."/>
            <person name="Johnson J."/>
            <person name="Kravitz S."/>
            <person name="Halpern A."/>
            <person name="Remington K."/>
            <person name="Beeson K."/>
            <person name="Tran B."/>
            <person name="Rogers Y.-H."/>
            <person name="Friedman R."/>
            <person name="Venter J.C."/>
        </authorList>
    </citation>
    <scope>NUCLEOTIDE SEQUENCE [LARGE SCALE GENOMIC DNA]</scope>
    <source>
        <strain evidence="8 9">DSM 3645</strain>
    </source>
</reference>
<evidence type="ECO:0000256" key="4">
    <source>
        <dbReference type="ARBA" id="ARBA00022679"/>
    </source>
</evidence>
<feature type="binding site" evidence="7">
    <location>
        <position position="69"/>
    </location>
    <ligand>
        <name>S-adenosyl-L-methionine</name>
        <dbReference type="ChEBI" id="CHEBI:59789"/>
    </ligand>
</feature>
<dbReference type="EC" id="2.1.1.33" evidence="7"/>
<evidence type="ECO:0000313" key="8">
    <source>
        <dbReference type="EMBL" id="EAQ78040.1"/>
    </source>
</evidence>
<feature type="binding site" evidence="7">
    <location>
        <position position="119"/>
    </location>
    <ligand>
        <name>S-adenosyl-L-methionine</name>
        <dbReference type="ChEBI" id="CHEBI:59789"/>
    </ligand>
</feature>
<feature type="binding site" evidence="7">
    <location>
        <position position="155"/>
    </location>
    <ligand>
        <name>substrate</name>
    </ligand>
</feature>
<comment type="similarity">
    <text evidence="7">Belongs to the class I-like SAM-binding methyltransferase superfamily. TrmB family.</text>
</comment>
<dbReference type="UniPathway" id="UPA00989"/>
<evidence type="ECO:0000256" key="5">
    <source>
        <dbReference type="ARBA" id="ARBA00022691"/>
    </source>
</evidence>
<evidence type="ECO:0000256" key="2">
    <source>
        <dbReference type="ARBA" id="ARBA00003015"/>
    </source>
</evidence>
<evidence type="ECO:0000256" key="7">
    <source>
        <dbReference type="HAMAP-Rule" id="MF_01057"/>
    </source>
</evidence>
<dbReference type="PANTHER" id="PTHR23417:SF14">
    <property type="entry name" value="PENTACOTRIPEPTIDE-REPEAT REGION OF PRORP DOMAIN-CONTAINING PROTEIN"/>
    <property type="match status" value="1"/>
</dbReference>
<keyword evidence="5 7" id="KW-0949">S-adenosyl-L-methionine</keyword>
<dbReference type="SUPFAM" id="SSF53335">
    <property type="entry name" value="S-adenosyl-L-methionine-dependent methyltransferases"/>
    <property type="match status" value="1"/>
</dbReference>
<dbReference type="Gene3D" id="3.40.50.150">
    <property type="entry name" value="Vaccinia Virus protein VP39"/>
    <property type="match status" value="1"/>
</dbReference>
<evidence type="ECO:0000256" key="6">
    <source>
        <dbReference type="ARBA" id="ARBA00022694"/>
    </source>
</evidence>
<sequence length="214" mass="24788">MGRKTLPKLNPSVDFSRNFRTAELVPRPWDPEALFGRIAPLEIEVGCGKGLFLRNASAGSPERDFLGIEIAFKYAEFAGYRLAKEGRTNAVMIHGDGQKLFPEVIPDATAAAVHVYFPDPWWKKRHHRRRVMNETFSKEIERVLIPGGILHFWTDVEEYFDMTVQLLHDNTQLAGPLPVDERPAEHDLDYRTHFERRMRKNDLDVFRSEFRKPA</sequence>
<comment type="catalytic activity">
    <reaction evidence="1 7">
        <text>guanosine(46) in tRNA + S-adenosyl-L-methionine = N(7)-methylguanosine(46) in tRNA + S-adenosyl-L-homocysteine</text>
        <dbReference type="Rhea" id="RHEA:42708"/>
        <dbReference type="Rhea" id="RHEA-COMP:10188"/>
        <dbReference type="Rhea" id="RHEA-COMP:10189"/>
        <dbReference type="ChEBI" id="CHEBI:57856"/>
        <dbReference type="ChEBI" id="CHEBI:59789"/>
        <dbReference type="ChEBI" id="CHEBI:74269"/>
        <dbReference type="ChEBI" id="CHEBI:74480"/>
        <dbReference type="EC" id="2.1.1.33"/>
    </reaction>
</comment>
<keyword evidence="6 7" id="KW-0819">tRNA processing</keyword>
<comment type="function">
    <text evidence="2 7">Catalyzes the formation of N(7)-methylguanine at position 46 (m7G46) in tRNA.</text>
</comment>
<dbReference type="HAMAP" id="MF_01057">
    <property type="entry name" value="tRNA_methyltr_TrmB"/>
    <property type="match status" value="1"/>
</dbReference>
<keyword evidence="4 7" id="KW-0808">Transferase</keyword>
<gene>
    <name evidence="7" type="primary">trmB</name>
    <name evidence="8" type="ORF">DSM3645_16370</name>
</gene>
<name>A3ZZM3_9BACT</name>
<feature type="binding site" evidence="7">
    <location>
        <begin position="192"/>
        <end position="195"/>
    </location>
    <ligand>
        <name>substrate</name>
    </ligand>
</feature>
<dbReference type="GO" id="GO:0008176">
    <property type="term" value="F:tRNA (guanine(46)-N7)-methyltransferase activity"/>
    <property type="evidence" value="ECO:0007669"/>
    <property type="project" value="UniProtKB-UniRule"/>
</dbReference>